<feature type="transmembrane region" description="Helical" evidence="1">
    <location>
        <begin position="143"/>
        <end position="169"/>
    </location>
</feature>
<comment type="caution">
    <text evidence="2">The sequence shown here is derived from an EMBL/GenBank/DDBJ whole genome shotgun (WGS) entry which is preliminary data.</text>
</comment>
<reference evidence="2" key="1">
    <citation type="submission" date="2023-01" db="EMBL/GenBank/DDBJ databases">
        <title>Human gut microbiome strain richness.</title>
        <authorList>
            <person name="Chen-Liaw A."/>
        </authorList>
    </citation>
    <scope>NUCLEOTIDE SEQUENCE</scope>
    <source>
        <strain evidence="2">1001275st1_F4_1001275B_160808</strain>
    </source>
</reference>
<feature type="transmembrane region" description="Helical" evidence="1">
    <location>
        <begin position="21"/>
        <end position="40"/>
    </location>
</feature>
<evidence type="ECO:0000313" key="3">
    <source>
        <dbReference type="Proteomes" id="UP001211015"/>
    </source>
</evidence>
<feature type="transmembrane region" description="Helical" evidence="1">
    <location>
        <begin position="297"/>
        <end position="313"/>
    </location>
</feature>
<feature type="transmembrane region" description="Helical" evidence="1">
    <location>
        <begin position="60"/>
        <end position="80"/>
    </location>
</feature>
<dbReference type="RefSeq" id="WP_195388287.1">
    <property type="nucleotide sequence ID" value="NZ_JADNGL010000006.1"/>
</dbReference>
<keyword evidence="1" id="KW-1133">Transmembrane helix</keyword>
<protein>
    <recommendedName>
        <fullName evidence="4">ABC transporter permease</fullName>
    </recommendedName>
</protein>
<sequence>MLSAKNRIIKTSRRDFKVNKLLFVITNLVLFMNFIMQMSIRKFITHYIESETNYYEGYAIAYVCIAAIALCAVFTVFTLFRELFSKPHADLAYSLPVGAKERFFSKLLTLLKLHILPVIFWNIIQFIAILLTTDITLNMLARYSAVFMFLQLSTSLFVILAVLLCMICCGRLAEMLYTAVIITACEVALPACIHYSTINPYTVQYLYDLENFFNYCPVWSALPAKLMDLGYSTNLLLLLIGSTIFSALLITLLYFLYKKRDGKDTGKPFVFSAYREIILILAVVTVTTYVLSDTSNLILLPSLFLSYLLVRILSSNRKLTIVRFVKWVGIFAVYMIVIFGVNILAYFCDGFTGKINGSRLSDANHVCVMNSTSDGVTFHYLSDTLSKDEAMQIIYIYNKALDTRKKSFADYIDHFKPHEISPNSVGVAIDVYTSKDDHTNLDFIDVSFEVTNAEVDNVTEKLKSLSFVEPEQTSYAY</sequence>
<name>A0AAW6EBR3_9FIRM</name>
<dbReference type="Proteomes" id="UP001211015">
    <property type="component" value="Unassembled WGS sequence"/>
</dbReference>
<feature type="transmembrane region" description="Helical" evidence="1">
    <location>
        <begin position="235"/>
        <end position="257"/>
    </location>
</feature>
<feature type="transmembrane region" description="Helical" evidence="1">
    <location>
        <begin position="269"/>
        <end position="291"/>
    </location>
</feature>
<feature type="transmembrane region" description="Helical" evidence="1">
    <location>
        <begin position="110"/>
        <end position="131"/>
    </location>
</feature>
<keyword evidence="1" id="KW-0472">Membrane</keyword>
<feature type="transmembrane region" description="Helical" evidence="1">
    <location>
        <begin position="176"/>
        <end position="198"/>
    </location>
</feature>
<dbReference type="AlphaFoldDB" id="A0AAW6EBR3"/>
<accession>A0AAW6EBR3</accession>
<evidence type="ECO:0008006" key="4">
    <source>
        <dbReference type="Google" id="ProtNLM"/>
    </source>
</evidence>
<keyword evidence="1" id="KW-0812">Transmembrane</keyword>
<organism evidence="2 3">
    <name type="scientific">Ruminococcus bicirculans</name>
    <name type="common">ex Wegman et al. 2014</name>
    <dbReference type="NCBI Taxonomy" id="1160721"/>
    <lineage>
        <taxon>Bacteria</taxon>
        <taxon>Bacillati</taxon>
        <taxon>Bacillota</taxon>
        <taxon>Clostridia</taxon>
        <taxon>Eubacteriales</taxon>
        <taxon>Oscillospiraceae</taxon>
        <taxon>Ruminococcus</taxon>
    </lineage>
</organism>
<evidence type="ECO:0000256" key="1">
    <source>
        <dbReference type="SAM" id="Phobius"/>
    </source>
</evidence>
<gene>
    <name evidence="2" type="ORF">PNU62_05490</name>
</gene>
<proteinExistence type="predicted"/>
<feature type="transmembrane region" description="Helical" evidence="1">
    <location>
        <begin position="325"/>
        <end position="347"/>
    </location>
</feature>
<evidence type="ECO:0000313" key="2">
    <source>
        <dbReference type="EMBL" id="MDB8744465.1"/>
    </source>
</evidence>
<dbReference type="EMBL" id="JAQMLV010000005">
    <property type="protein sequence ID" value="MDB8744465.1"/>
    <property type="molecule type" value="Genomic_DNA"/>
</dbReference>